<evidence type="ECO:0000313" key="3">
    <source>
        <dbReference type="Proteomes" id="UP000309138"/>
    </source>
</evidence>
<dbReference type="EMBL" id="SWKR01000002">
    <property type="protein sequence ID" value="TKD50200.1"/>
    <property type="molecule type" value="Genomic_DNA"/>
</dbReference>
<accession>A0A4U1L1W7</accession>
<reference evidence="2 3" key="1">
    <citation type="submission" date="2019-04" db="EMBL/GenBank/DDBJ databases">
        <authorList>
            <person name="Yang Y."/>
            <person name="Wei D."/>
        </authorList>
    </citation>
    <scope>NUCLEOTIDE SEQUENCE [LARGE SCALE GENOMIC DNA]</scope>
    <source>
        <strain evidence="2 3">L-1-4w-11</strain>
    </source>
</reference>
<organism evidence="2 3">
    <name type="scientific">Sphingomonas baiyangensis</name>
    <dbReference type="NCBI Taxonomy" id="2572576"/>
    <lineage>
        <taxon>Bacteria</taxon>
        <taxon>Pseudomonadati</taxon>
        <taxon>Pseudomonadota</taxon>
        <taxon>Alphaproteobacteria</taxon>
        <taxon>Sphingomonadales</taxon>
        <taxon>Sphingomonadaceae</taxon>
        <taxon>Sphingomonas</taxon>
    </lineage>
</organism>
<protein>
    <submittedName>
        <fullName evidence="2">Uncharacterized protein</fullName>
    </submittedName>
</protein>
<evidence type="ECO:0000256" key="1">
    <source>
        <dbReference type="SAM" id="MobiDB-lite"/>
    </source>
</evidence>
<evidence type="ECO:0000313" key="2">
    <source>
        <dbReference type="EMBL" id="TKD50200.1"/>
    </source>
</evidence>
<feature type="region of interest" description="Disordered" evidence="1">
    <location>
        <begin position="31"/>
        <end position="62"/>
    </location>
</feature>
<comment type="caution">
    <text evidence="2">The sequence shown here is derived from an EMBL/GenBank/DDBJ whole genome shotgun (WGS) entry which is preliminary data.</text>
</comment>
<proteinExistence type="predicted"/>
<keyword evidence="3" id="KW-1185">Reference proteome</keyword>
<name>A0A4U1L1W7_9SPHN</name>
<feature type="compositionally biased region" description="Basic and acidic residues" evidence="1">
    <location>
        <begin position="43"/>
        <end position="62"/>
    </location>
</feature>
<dbReference type="Proteomes" id="UP000309138">
    <property type="component" value="Unassembled WGS sequence"/>
</dbReference>
<sequence length="62" mass="6904">MTDTAAILTDLARVRCIFQLRTITAAMGVHPVRQHQHGNSEAAAERGRAVDHFHTKEHSDAR</sequence>
<dbReference type="RefSeq" id="WP_136942143.1">
    <property type="nucleotide sequence ID" value="NZ_SWKR01000002.1"/>
</dbReference>
<dbReference type="AlphaFoldDB" id="A0A4U1L1W7"/>
<gene>
    <name evidence="2" type="ORF">FBR43_05100</name>
</gene>